<feature type="domain" description="MYND-type" evidence="5">
    <location>
        <begin position="76"/>
        <end position="113"/>
    </location>
</feature>
<sequence length="527" mass="60336">MYVDPLPTPYPHEEEDWQQSYQSMMQGCRAVPGTNPAKLREALEKMYNGDVDFDECVGPTGNSKVISVPLQKLDKCGVCAKTTALRLCSSCASAIYCSKECQRADWREHKLFCAQTQQVNLKVFYPFIAYLFDYLRHRGPKSGEDLPKNLDPFILSKFEQLGLGTRPHKSDFYLHPVFRHKILRAPAPGARKATPSENTLHHNVVLGEKHNVGLSRIPDPAKLSIWWRGKPPLVSIKLYLHALRETFILEITVTISLLLLSEVYSTHLSRGTSEGGPKTWKHRPCFRLEYGHSPVSDFGICKGRIRGKTNRVQTWTYYEPKTNTRTTVLDPDNHYWLYFRTIKGEEIILDCCSYSYGMETCVDASGCIKCLPSMFRHHGSARTPANFRTAQDADRQLYTLVEEKRFSVMHNTKLHKALSWEVFGGRREDQHAIVREFMTELQGKPVTLEQEDCVREFRTMGAMMLSQVLLGRHWKDWERPTVHSRDDCFDEGGSKRKEYMKGSPEDETCQTSFSGMLGLFSEALGIN</sequence>
<keyword evidence="1" id="KW-0479">Metal-binding</keyword>
<keyword evidence="7" id="KW-1185">Reference proteome</keyword>
<evidence type="ECO:0000313" key="7">
    <source>
        <dbReference type="Proteomes" id="UP000807342"/>
    </source>
</evidence>
<evidence type="ECO:0000259" key="5">
    <source>
        <dbReference type="PROSITE" id="PS50865"/>
    </source>
</evidence>
<dbReference type="OrthoDB" id="341421at2759"/>
<dbReference type="Proteomes" id="UP000807342">
    <property type="component" value="Unassembled WGS sequence"/>
</dbReference>
<evidence type="ECO:0000256" key="1">
    <source>
        <dbReference type="ARBA" id="ARBA00022723"/>
    </source>
</evidence>
<dbReference type="AlphaFoldDB" id="A0A9P5X929"/>
<dbReference type="GO" id="GO:0000981">
    <property type="term" value="F:DNA-binding transcription factor activity, RNA polymerase II-specific"/>
    <property type="evidence" value="ECO:0007669"/>
    <property type="project" value="TreeGrafter"/>
</dbReference>
<evidence type="ECO:0000313" key="6">
    <source>
        <dbReference type="EMBL" id="KAF9446355.1"/>
    </source>
</evidence>
<dbReference type="PANTHER" id="PTHR10237">
    <property type="entry name" value="DEFORMED EPIDERMAL AUTOREGULATORY FACTOR 1 HOMOLOG SUPPRESSIN"/>
    <property type="match status" value="1"/>
</dbReference>
<dbReference type="SUPFAM" id="SSF144232">
    <property type="entry name" value="HIT/MYND zinc finger-like"/>
    <property type="match status" value="1"/>
</dbReference>
<dbReference type="PROSITE" id="PS01360">
    <property type="entry name" value="ZF_MYND_1"/>
    <property type="match status" value="1"/>
</dbReference>
<comment type="caution">
    <text evidence="6">The sequence shown here is derived from an EMBL/GenBank/DDBJ whole genome shotgun (WGS) entry which is preliminary data.</text>
</comment>
<proteinExistence type="predicted"/>
<dbReference type="GO" id="GO:0008270">
    <property type="term" value="F:zinc ion binding"/>
    <property type="evidence" value="ECO:0007669"/>
    <property type="project" value="UniProtKB-KW"/>
</dbReference>
<keyword evidence="2 4" id="KW-0863">Zinc-finger</keyword>
<evidence type="ECO:0000256" key="4">
    <source>
        <dbReference type="PROSITE-ProRule" id="PRU00134"/>
    </source>
</evidence>
<accession>A0A9P5X929</accession>
<evidence type="ECO:0000256" key="3">
    <source>
        <dbReference type="ARBA" id="ARBA00022833"/>
    </source>
</evidence>
<dbReference type="GO" id="GO:0005634">
    <property type="term" value="C:nucleus"/>
    <property type="evidence" value="ECO:0007669"/>
    <property type="project" value="TreeGrafter"/>
</dbReference>
<dbReference type="Pfam" id="PF01753">
    <property type="entry name" value="zf-MYND"/>
    <property type="match status" value="1"/>
</dbReference>
<dbReference type="PROSITE" id="PS50865">
    <property type="entry name" value="ZF_MYND_2"/>
    <property type="match status" value="1"/>
</dbReference>
<dbReference type="InterPro" id="IPR024119">
    <property type="entry name" value="TF_DEAF-1"/>
</dbReference>
<protein>
    <recommendedName>
        <fullName evidence="5">MYND-type domain-containing protein</fullName>
    </recommendedName>
</protein>
<dbReference type="PANTHER" id="PTHR10237:SF14">
    <property type="entry name" value="MYND-TYPE DOMAIN-CONTAINING PROTEIN"/>
    <property type="match status" value="1"/>
</dbReference>
<name>A0A9P5X929_9AGAR</name>
<dbReference type="InterPro" id="IPR002893">
    <property type="entry name" value="Znf_MYND"/>
</dbReference>
<organism evidence="6 7">
    <name type="scientific">Macrolepiota fuliginosa MF-IS2</name>
    <dbReference type="NCBI Taxonomy" id="1400762"/>
    <lineage>
        <taxon>Eukaryota</taxon>
        <taxon>Fungi</taxon>
        <taxon>Dikarya</taxon>
        <taxon>Basidiomycota</taxon>
        <taxon>Agaricomycotina</taxon>
        <taxon>Agaricomycetes</taxon>
        <taxon>Agaricomycetidae</taxon>
        <taxon>Agaricales</taxon>
        <taxon>Agaricineae</taxon>
        <taxon>Agaricaceae</taxon>
        <taxon>Macrolepiota</taxon>
    </lineage>
</organism>
<reference evidence="6" key="1">
    <citation type="submission" date="2020-11" db="EMBL/GenBank/DDBJ databases">
        <authorList>
            <consortium name="DOE Joint Genome Institute"/>
            <person name="Ahrendt S."/>
            <person name="Riley R."/>
            <person name="Andreopoulos W."/>
            <person name="Labutti K."/>
            <person name="Pangilinan J."/>
            <person name="Ruiz-Duenas F.J."/>
            <person name="Barrasa J.M."/>
            <person name="Sanchez-Garcia M."/>
            <person name="Camarero S."/>
            <person name="Miyauchi S."/>
            <person name="Serrano A."/>
            <person name="Linde D."/>
            <person name="Babiker R."/>
            <person name="Drula E."/>
            <person name="Ayuso-Fernandez I."/>
            <person name="Pacheco R."/>
            <person name="Padilla G."/>
            <person name="Ferreira P."/>
            <person name="Barriuso J."/>
            <person name="Kellner H."/>
            <person name="Castanera R."/>
            <person name="Alfaro M."/>
            <person name="Ramirez L."/>
            <person name="Pisabarro A.G."/>
            <person name="Kuo A."/>
            <person name="Tritt A."/>
            <person name="Lipzen A."/>
            <person name="He G."/>
            <person name="Yan M."/>
            <person name="Ng V."/>
            <person name="Cullen D."/>
            <person name="Martin F."/>
            <person name="Rosso M.-N."/>
            <person name="Henrissat B."/>
            <person name="Hibbett D."/>
            <person name="Martinez A.T."/>
            <person name="Grigoriev I.V."/>
        </authorList>
    </citation>
    <scope>NUCLEOTIDE SEQUENCE</scope>
    <source>
        <strain evidence="6">MF-IS2</strain>
    </source>
</reference>
<dbReference type="Gene3D" id="6.10.140.2220">
    <property type="match status" value="1"/>
</dbReference>
<gene>
    <name evidence="6" type="ORF">P691DRAFT_733474</name>
</gene>
<keyword evidence="3" id="KW-0862">Zinc</keyword>
<evidence type="ECO:0000256" key="2">
    <source>
        <dbReference type="ARBA" id="ARBA00022771"/>
    </source>
</evidence>
<dbReference type="EMBL" id="MU151250">
    <property type="protein sequence ID" value="KAF9446355.1"/>
    <property type="molecule type" value="Genomic_DNA"/>
</dbReference>